<comment type="caution">
    <text evidence="9">The sequence shown here is derived from an EMBL/GenBank/DDBJ whole genome shotgun (WGS) entry which is preliminary data.</text>
</comment>
<evidence type="ECO:0000256" key="2">
    <source>
        <dbReference type="ARBA" id="ARBA00022448"/>
    </source>
</evidence>
<dbReference type="InterPro" id="IPR018227">
    <property type="entry name" value="Amino_acid_transport_2"/>
</dbReference>
<evidence type="ECO:0000313" key="10">
    <source>
        <dbReference type="Proteomes" id="UP000228681"/>
    </source>
</evidence>
<organism evidence="9 10">
    <name type="scientific">Candidatus Nealsonbacteria bacterium CG23_combo_of_CG06-09_8_20_14_all_36_12</name>
    <dbReference type="NCBI Taxonomy" id="1974718"/>
    <lineage>
        <taxon>Bacteria</taxon>
        <taxon>Candidatus Nealsoniibacteriota</taxon>
    </lineage>
</organism>
<keyword evidence="4" id="KW-0997">Cell inner membrane</keyword>
<feature type="transmembrane region" description="Helical" evidence="8">
    <location>
        <begin position="7"/>
        <end position="29"/>
    </location>
</feature>
<evidence type="ECO:0000256" key="1">
    <source>
        <dbReference type="ARBA" id="ARBA00004429"/>
    </source>
</evidence>
<evidence type="ECO:0000313" key="9">
    <source>
        <dbReference type="EMBL" id="PIP24957.1"/>
    </source>
</evidence>
<protein>
    <recommendedName>
        <fullName evidence="11">Amino acid transporter transmembrane domain-containing protein</fullName>
    </recommendedName>
</protein>
<dbReference type="Gene3D" id="1.20.1740.10">
    <property type="entry name" value="Amino acid/polyamine transporter I"/>
    <property type="match status" value="1"/>
</dbReference>
<evidence type="ECO:0000256" key="4">
    <source>
        <dbReference type="ARBA" id="ARBA00022519"/>
    </source>
</evidence>
<evidence type="ECO:0000256" key="7">
    <source>
        <dbReference type="ARBA" id="ARBA00023136"/>
    </source>
</evidence>
<accession>A0A2G9Z0G1</accession>
<feature type="transmembrane region" description="Helical" evidence="8">
    <location>
        <begin position="351"/>
        <end position="373"/>
    </location>
</feature>
<feature type="transmembrane region" description="Helical" evidence="8">
    <location>
        <begin position="318"/>
        <end position="339"/>
    </location>
</feature>
<gene>
    <name evidence="9" type="ORF">COX34_01425</name>
</gene>
<dbReference type="PANTHER" id="PTHR32195">
    <property type="entry name" value="OS07G0662800 PROTEIN"/>
    <property type="match status" value="1"/>
</dbReference>
<dbReference type="Proteomes" id="UP000228681">
    <property type="component" value="Unassembled WGS sequence"/>
</dbReference>
<evidence type="ECO:0000256" key="6">
    <source>
        <dbReference type="ARBA" id="ARBA00022989"/>
    </source>
</evidence>
<comment type="subcellular location">
    <subcellularLocation>
        <location evidence="1">Cell inner membrane</location>
        <topology evidence="1">Multi-pass membrane protein</topology>
    </subcellularLocation>
</comment>
<evidence type="ECO:0000256" key="3">
    <source>
        <dbReference type="ARBA" id="ARBA00022475"/>
    </source>
</evidence>
<keyword evidence="7 8" id="KW-0472">Membrane</keyword>
<sequence length="376" mass="42189">MKDFFKFSKALAVFVGTIIGVGIFGLPYVASKAGFFVVLGYFILITSAVIFIHLFFGEIAAGTKGLHRLPGYAAEYLGPKWGKISLFILGLAISGALLAYLIVGGKFLQLYFSNFFGGGPIFWTLIFFSFGAFLIFKGIRTISQIELTLLLIFFAILIIFLVKALPFINLNYLSNLDWKFFTFPYGVILFSLWGSTVIPEIKEMLFPNIKLLKKVIITGISLSTLTYLFFIFIILGVSGPLTSKEAISGFIQAVGDNILKLGFIFGFITTFTSFITLGLALKKTLWYDFGLSKNISWGISCFLPLSLFFTGLREYIQVIGFIGAIMLGIEGIIIVFIYRNFLKFKEKKFNPLIYSFCILFILGILFETFYLFIKSI</sequence>
<evidence type="ECO:0000256" key="8">
    <source>
        <dbReference type="SAM" id="Phobius"/>
    </source>
</evidence>
<feature type="transmembrane region" description="Helical" evidence="8">
    <location>
        <begin position="180"/>
        <end position="199"/>
    </location>
</feature>
<dbReference type="AlphaFoldDB" id="A0A2G9Z0G1"/>
<dbReference type="EMBL" id="PCRS01000021">
    <property type="protein sequence ID" value="PIP24957.1"/>
    <property type="molecule type" value="Genomic_DNA"/>
</dbReference>
<dbReference type="GO" id="GO:0003333">
    <property type="term" value="P:amino acid transmembrane transport"/>
    <property type="evidence" value="ECO:0007669"/>
    <property type="project" value="InterPro"/>
</dbReference>
<feature type="transmembrane region" description="Helical" evidence="8">
    <location>
        <begin position="258"/>
        <end position="282"/>
    </location>
</feature>
<proteinExistence type="predicted"/>
<keyword evidence="5 8" id="KW-0812">Transmembrane</keyword>
<evidence type="ECO:0008006" key="11">
    <source>
        <dbReference type="Google" id="ProtNLM"/>
    </source>
</evidence>
<feature type="transmembrane region" description="Helical" evidence="8">
    <location>
        <begin position="148"/>
        <end position="168"/>
    </location>
</feature>
<feature type="transmembrane region" description="Helical" evidence="8">
    <location>
        <begin position="84"/>
        <end position="103"/>
    </location>
</feature>
<keyword evidence="3" id="KW-1003">Cell membrane</keyword>
<keyword evidence="6 8" id="KW-1133">Transmembrane helix</keyword>
<dbReference type="GO" id="GO:0005886">
    <property type="term" value="C:plasma membrane"/>
    <property type="evidence" value="ECO:0007669"/>
    <property type="project" value="UniProtKB-SubCell"/>
</dbReference>
<evidence type="ECO:0000256" key="5">
    <source>
        <dbReference type="ARBA" id="ARBA00022692"/>
    </source>
</evidence>
<dbReference type="PANTHER" id="PTHR32195:SF26">
    <property type="entry name" value="TRYPTOPHAN OR TYROSINE TRANSPORTER PROTEIN"/>
    <property type="match status" value="1"/>
</dbReference>
<keyword evidence="2" id="KW-0813">Transport</keyword>
<feature type="transmembrane region" description="Helical" evidence="8">
    <location>
        <begin position="211"/>
        <end position="238"/>
    </location>
</feature>
<reference evidence="9 10" key="1">
    <citation type="submission" date="2017-09" db="EMBL/GenBank/DDBJ databases">
        <title>Depth-based differentiation of microbial function through sediment-hosted aquifers and enrichment of novel symbionts in the deep terrestrial subsurface.</title>
        <authorList>
            <person name="Probst A.J."/>
            <person name="Ladd B."/>
            <person name="Jarett J.K."/>
            <person name="Geller-Mcgrath D.E."/>
            <person name="Sieber C.M."/>
            <person name="Emerson J.B."/>
            <person name="Anantharaman K."/>
            <person name="Thomas B.C."/>
            <person name="Malmstrom R."/>
            <person name="Stieglmeier M."/>
            <person name="Klingl A."/>
            <person name="Woyke T."/>
            <person name="Ryan C.M."/>
            <person name="Banfield J.F."/>
        </authorList>
    </citation>
    <scope>NUCLEOTIDE SEQUENCE [LARGE SCALE GENOMIC DNA]</scope>
    <source>
        <strain evidence="9">CG23_combo_of_CG06-09_8_20_14_all_36_12</strain>
    </source>
</reference>
<feature type="transmembrane region" description="Helical" evidence="8">
    <location>
        <begin position="115"/>
        <end position="136"/>
    </location>
</feature>
<feature type="transmembrane region" description="Helical" evidence="8">
    <location>
        <begin position="35"/>
        <end position="56"/>
    </location>
</feature>
<name>A0A2G9Z0G1_9BACT</name>
<feature type="transmembrane region" description="Helical" evidence="8">
    <location>
        <begin position="294"/>
        <end position="312"/>
    </location>
</feature>
<dbReference type="Pfam" id="PF03222">
    <property type="entry name" value="Trp_Tyr_perm"/>
    <property type="match status" value="1"/>
</dbReference>